<evidence type="ECO:0000256" key="2">
    <source>
        <dbReference type="SAM" id="Phobius"/>
    </source>
</evidence>
<reference evidence="3 5" key="1">
    <citation type="submission" date="2020-06" db="EMBL/GenBank/DDBJ databases">
        <title>Genomic analysis of Salicibibacter sp. NKC5-3.</title>
        <authorList>
            <person name="Oh Y.J."/>
        </authorList>
    </citation>
    <scope>NUCLEOTIDE SEQUENCE [LARGE SCALE GENOMIC DNA]</scope>
    <source>
        <strain evidence="3 5">NKC5-3</strain>
    </source>
</reference>
<name>A0A7T6Z190_9BACI</name>
<feature type="compositionally biased region" description="Acidic residues" evidence="1">
    <location>
        <begin position="35"/>
        <end position="47"/>
    </location>
</feature>
<proteinExistence type="predicted"/>
<dbReference type="AlphaFoldDB" id="A0A7T6Z190"/>
<protein>
    <submittedName>
        <fullName evidence="3">Uncharacterized protein</fullName>
    </submittedName>
</protein>
<dbReference type="KEGG" id="scia:HUG15_05510"/>
<evidence type="ECO:0000313" key="5">
    <source>
        <dbReference type="Proteomes" id="UP000595823"/>
    </source>
</evidence>
<dbReference type="EMBL" id="CP054705">
    <property type="protein sequence ID" value="QQK75175.1"/>
    <property type="molecule type" value="Genomic_DNA"/>
</dbReference>
<organism evidence="3 5">
    <name type="scientific">Salicibibacter cibarius</name>
    <dbReference type="NCBI Taxonomy" id="2743000"/>
    <lineage>
        <taxon>Bacteria</taxon>
        <taxon>Bacillati</taxon>
        <taxon>Bacillota</taxon>
        <taxon>Bacilli</taxon>
        <taxon>Bacillales</taxon>
        <taxon>Bacillaceae</taxon>
        <taxon>Salicibibacter</taxon>
    </lineage>
</organism>
<dbReference type="RefSeq" id="WP_200127721.1">
    <property type="nucleotide sequence ID" value="NZ_CP054705.1"/>
</dbReference>
<evidence type="ECO:0000256" key="1">
    <source>
        <dbReference type="SAM" id="MobiDB-lite"/>
    </source>
</evidence>
<accession>A0A7T6Z190</accession>
<sequence>MAEEKQKKPIYKRWTFWGAIILVMGIFGAFVDDGEEVADDGDEDESVDASSSTETEEYEGNQEVEMSVDAEMGDDIIQLDINTNLAEGSVLHYDIIGEDIDDFSTGEIEVTNSNLSEEIDISDFPALDQTAWSQAEMIVLFEPSVQSEDIQNIYGETGENIYSSSSYYNQEEAEDGYRHNLRAEFEITFTGGDNESSTEEYKEFIQENYDYMDNALSLVGMTMQEGAFEDDLWVEEMQEDLAHITNWHDQARDYDGDIPEEHEDFHDAYVNNTETLSEHAQNISDELDYDPENMDYDALTHDMEMLSINAETFRQMENQALD</sequence>
<keyword evidence="2" id="KW-1133">Transmembrane helix</keyword>
<feature type="transmembrane region" description="Helical" evidence="2">
    <location>
        <begin position="14"/>
        <end position="31"/>
    </location>
</feature>
<keyword evidence="2" id="KW-0472">Membrane</keyword>
<gene>
    <name evidence="3" type="ORF">HUG15_05510</name>
    <name evidence="4" type="ORF">HUG15_05840</name>
</gene>
<feature type="region of interest" description="Disordered" evidence="1">
    <location>
        <begin position="35"/>
        <end position="64"/>
    </location>
</feature>
<dbReference type="EMBL" id="CP054705">
    <property type="protein sequence ID" value="QQK75115.1"/>
    <property type="molecule type" value="Genomic_DNA"/>
</dbReference>
<keyword evidence="2" id="KW-0812">Transmembrane</keyword>
<evidence type="ECO:0000313" key="4">
    <source>
        <dbReference type="EMBL" id="QQK75175.1"/>
    </source>
</evidence>
<feature type="compositionally biased region" description="Acidic residues" evidence="1">
    <location>
        <begin position="54"/>
        <end position="64"/>
    </location>
</feature>
<evidence type="ECO:0000313" key="3">
    <source>
        <dbReference type="EMBL" id="QQK75115.1"/>
    </source>
</evidence>
<keyword evidence="5" id="KW-1185">Reference proteome</keyword>
<dbReference type="Proteomes" id="UP000595823">
    <property type="component" value="Chromosome"/>
</dbReference>
<dbReference type="KEGG" id="scia:HUG15_05840"/>